<feature type="transmembrane region" description="Helical" evidence="7">
    <location>
        <begin position="181"/>
        <end position="199"/>
    </location>
</feature>
<dbReference type="AlphaFoldDB" id="A0A3A4NM35"/>
<feature type="transmembrane region" description="Helical" evidence="7">
    <location>
        <begin position="79"/>
        <end position="99"/>
    </location>
</feature>
<gene>
    <name evidence="10" type="ORF">C4520_09240</name>
</gene>
<dbReference type="PANTHER" id="PTHR43840:SF15">
    <property type="entry name" value="MITOCHONDRIAL METAL TRANSPORTER 1-RELATED"/>
    <property type="match status" value="1"/>
</dbReference>
<dbReference type="InterPro" id="IPR058533">
    <property type="entry name" value="Cation_efflux_TM"/>
</dbReference>
<organism evidence="10 11">
    <name type="scientific">Abyssobacteria bacterium (strain SURF_5)</name>
    <dbReference type="NCBI Taxonomy" id="2093360"/>
    <lineage>
        <taxon>Bacteria</taxon>
        <taxon>Pseudomonadati</taxon>
        <taxon>Candidatus Hydrogenedentota</taxon>
        <taxon>Candidatus Abyssobacteria</taxon>
    </lineage>
</organism>
<dbReference type="Gene3D" id="1.20.1510.10">
    <property type="entry name" value="Cation efflux protein transmembrane domain"/>
    <property type="match status" value="1"/>
</dbReference>
<evidence type="ECO:0000256" key="3">
    <source>
        <dbReference type="ARBA" id="ARBA00022448"/>
    </source>
</evidence>
<dbReference type="Gene3D" id="3.30.70.1350">
    <property type="entry name" value="Cation efflux protein, cytoplasmic domain"/>
    <property type="match status" value="1"/>
</dbReference>
<keyword evidence="5 7" id="KW-1133">Transmembrane helix</keyword>
<dbReference type="SUPFAM" id="SSF161111">
    <property type="entry name" value="Cation efflux protein transmembrane domain-like"/>
    <property type="match status" value="1"/>
</dbReference>
<keyword evidence="4 7" id="KW-0812">Transmembrane</keyword>
<evidence type="ECO:0000256" key="6">
    <source>
        <dbReference type="ARBA" id="ARBA00023136"/>
    </source>
</evidence>
<comment type="similarity">
    <text evidence="2">Belongs to the cation diffusion facilitator (CDF) transporter (TC 2.A.4) family.</text>
</comment>
<evidence type="ECO:0000259" key="9">
    <source>
        <dbReference type="Pfam" id="PF16916"/>
    </source>
</evidence>
<proteinExistence type="inferred from homology"/>
<dbReference type="InterPro" id="IPR036837">
    <property type="entry name" value="Cation_efflux_CTD_sf"/>
</dbReference>
<dbReference type="NCBIfam" id="TIGR01297">
    <property type="entry name" value="CDF"/>
    <property type="match status" value="1"/>
</dbReference>
<keyword evidence="6 7" id="KW-0472">Membrane</keyword>
<dbReference type="Proteomes" id="UP000265882">
    <property type="component" value="Unassembled WGS sequence"/>
</dbReference>
<dbReference type="InterPro" id="IPR050291">
    <property type="entry name" value="CDF_Transporter"/>
</dbReference>
<feature type="transmembrane region" description="Helical" evidence="7">
    <location>
        <begin position="158"/>
        <end position="175"/>
    </location>
</feature>
<dbReference type="SUPFAM" id="SSF160240">
    <property type="entry name" value="Cation efflux protein cytoplasmic domain-like"/>
    <property type="match status" value="1"/>
</dbReference>
<evidence type="ECO:0000313" key="11">
    <source>
        <dbReference type="Proteomes" id="UP000265882"/>
    </source>
</evidence>
<feature type="transmembrane region" description="Helical" evidence="7">
    <location>
        <begin position="119"/>
        <end position="137"/>
    </location>
</feature>
<dbReference type="InterPro" id="IPR002524">
    <property type="entry name" value="Cation_efflux"/>
</dbReference>
<comment type="caution">
    <text evidence="10">The sequence shown here is derived from an EMBL/GenBank/DDBJ whole genome shotgun (WGS) entry which is preliminary data.</text>
</comment>
<evidence type="ECO:0000256" key="5">
    <source>
        <dbReference type="ARBA" id="ARBA00022989"/>
    </source>
</evidence>
<reference evidence="10 11" key="1">
    <citation type="journal article" date="2017" name="ISME J.">
        <title>Energy and carbon metabolisms in a deep terrestrial subsurface fluid microbial community.</title>
        <authorList>
            <person name="Momper L."/>
            <person name="Jungbluth S.P."/>
            <person name="Lee M.D."/>
            <person name="Amend J.P."/>
        </authorList>
    </citation>
    <scope>NUCLEOTIDE SEQUENCE [LARGE SCALE GENOMIC DNA]</scope>
    <source>
        <strain evidence="10">SURF_5</strain>
    </source>
</reference>
<dbReference type="GO" id="GO:0015341">
    <property type="term" value="F:zinc efflux antiporter activity"/>
    <property type="evidence" value="ECO:0007669"/>
    <property type="project" value="TreeGrafter"/>
</dbReference>
<dbReference type="EMBL" id="QZKU01000065">
    <property type="protein sequence ID" value="RJP21698.1"/>
    <property type="molecule type" value="Genomic_DNA"/>
</dbReference>
<evidence type="ECO:0000313" key="10">
    <source>
        <dbReference type="EMBL" id="RJP21698.1"/>
    </source>
</evidence>
<keyword evidence="3" id="KW-0813">Transport</keyword>
<protein>
    <submittedName>
        <fullName evidence="10">Cation transporter</fullName>
    </submittedName>
</protein>
<comment type="subcellular location">
    <subcellularLocation>
        <location evidence="1">Membrane</location>
        <topology evidence="1">Multi-pass membrane protein</topology>
    </subcellularLocation>
</comment>
<feature type="domain" description="Cation efflux protein cytoplasmic" evidence="9">
    <location>
        <begin position="214"/>
        <end position="287"/>
    </location>
</feature>
<sequence length="287" mass="32061">MARLDNFARARRVLLLVLLLNWSVALAKMAVGYLINSLSMIADGFHSLLDGASNVIGLVGLTVAAKERDEVHPYGHKKYETFTAIAISILLFITCFEVIELAFRRMFNPQPIEVSPASFGVMIITIIVNIFVTRYESRRGEELSSDVLIADSAQTRSDIFVSISVIGTLVLAHMGYPRWDIVVAIGIAFAIGHAGFMILRRSSMVLVDRMVLDKTRVEEVCAKIEGIEKCHKIRTRGRKDDINIDLHIVVNQKMEVGEAHALAHRLERSLKQQIPGVTDVQIHIEPF</sequence>
<dbReference type="InterPro" id="IPR027469">
    <property type="entry name" value="Cation_efflux_TMD_sf"/>
</dbReference>
<accession>A0A3A4NM35</accession>
<name>A0A3A4NM35_ABYX5</name>
<dbReference type="GO" id="GO:0006882">
    <property type="term" value="P:intracellular zinc ion homeostasis"/>
    <property type="evidence" value="ECO:0007669"/>
    <property type="project" value="TreeGrafter"/>
</dbReference>
<dbReference type="InterPro" id="IPR027470">
    <property type="entry name" value="Cation_efflux_CTD"/>
</dbReference>
<dbReference type="Pfam" id="PF01545">
    <property type="entry name" value="Cation_efflux"/>
    <property type="match status" value="1"/>
</dbReference>
<dbReference type="FunFam" id="1.20.1510.10:FF:000006">
    <property type="entry name" value="Divalent cation efflux transporter"/>
    <property type="match status" value="1"/>
</dbReference>
<evidence type="ECO:0000256" key="7">
    <source>
        <dbReference type="SAM" id="Phobius"/>
    </source>
</evidence>
<dbReference type="GO" id="GO:0015093">
    <property type="term" value="F:ferrous iron transmembrane transporter activity"/>
    <property type="evidence" value="ECO:0007669"/>
    <property type="project" value="TreeGrafter"/>
</dbReference>
<evidence type="ECO:0000256" key="4">
    <source>
        <dbReference type="ARBA" id="ARBA00022692"/>
    </source>
</evidence>
<dbReference type="GO" id="GO:0005886">
    <property type="term" value="C:plasma membrane"/>
    <property type="evidence" value="ECO:0007669"/>
    <property type="project" value="TreeGrafter"/>
</dbReference>
<evidence type="ECO:0000256" key="1">
    <source>
        <dbReference type="ARBA" id="ARBA00004141"/>
    </source>
</evidence>
<dbReference type="PANTHER" id="PTHR43840">
    <property type="entry name" value="MITOCHONDRIAL METAL TRANSPORTER 1-RELATED"/>
    <property type="match status" value="1"/>
</dbReference>
<dbReference type="GO" id="GO:0015086">
    <property type="term" value="F:cadmium ion transmembrane transporter activity"/>
    <property type="evidence" value="ECO:0007669"/>
    <property type="project" value="TreeGrafter"/>
</dbReference>
<evidence type="ECO:0000256" key="2">
    <source>
        <dbReference type="ARBA" id="ARBA00008114"/>
    </source>
</evidence>
<evidence type="ECO:0000259" key="8">
    <source>
        <dbReference type="Pfam" id="PF01545"/>
    </source>
</evidence>
<feature type="domain" description="Cation efflux protein transmembrane" evidence="8">
    <location>
        <begin position="14"/>
        <end position="206"/>
    </location>
</feature>
<dbReference type="Pfam" id="PF16916">
    <property type="entry name" value="ZT_dimer"/>
    <property type="match status" value="1"/>
</dbReference>